<organism evidence="2 3">
    <name type="scientific">Batillaria attramentaria</name>
    <dbReference type="NCBI Taxonomy" id="370345"/>
    <lineage>
        <taxon>Eukaryota</taxon>
        <taxon>Metazoa</taxon>
        <taxon>Spiralia</taxon>
        <taxon>Lophotrochozoa</taxon>
        <taxon>Mollusca</taxon>
        <taxon>Gastropoda</taxon>
        <taxon>Caenogastropoda</taxon>
        <taxon>Sorbeoconcha</taxon>
        <taxon>Cerithioidea</taxon>
        <taxon>Batillariidae</taxon>
        <taxon>Batillaria</taxon>
    </lineage>
</organism>
<evidence type="ECO:0000256" key="1">
    <source>
        <dbReference type="SAM" id="MobiDB-lite"/>
    </source>
</evidence>
<gene>
    <name evidence="2" type="ORF">BaRGS_00029585</name>
</gene>
<protein>
    <submittedName>
        <fullName evidence="2">Uncharacterized protein</fullName>
    </submittedName>
</protein>
<dbReference type="Proteomes" id="UP001519460">
    <property type="component" value="Unassembled WGS sequence"/>
</dbReference>
<comment type="caution">
    <text evidence="2">The sequence shown here is derived from an EMBL/GenBank/DDBJ whole genome shotgun (WGS) entry which is preliminary data.</text>
</comment>
<proteinExistence type="predicted"/>
<evidence type="ECO:0000313" key="3">
    <source>
        <dbReference type="Proteomes" id="UP001519460"/>
    </source>
</evidence>
<evidence type="ECO:0000313" key="2">
    <source>
        <dbReference type="EMBL" id="KAK7479144.1"/>
    </source>
</evidence>
<dbReference type="AlphaFoldDB" id="A0ABD0JWQ5"/>
<feature type="region of interest" description="Disordered" evidence="1">
    <location>
        <begin position="15"/>
        <end position="51"/>
    </location>
</feature>
<reference evidence="2 3" key="1">
    <citation type="journal article" date="2023" name="Sci. Data">
        <title>Genome assembly of the Korean intertidal mud-creeper Batillaria attramentaria.</title>
        <authorList>
            <person name="Patra A.K."/>
            <person name="Ho P.T."/>
            <person name="Jun S."/>
            <person name="Lee S.J."/>
            <person name="Kim Y."/>
            <person name="Won Y.J."/>
        </authorList>
    </citation>
    <scope>NUCLEOTIDE SEQUENCE [LARGE SCALE GENOMIC DNA]</scope>
    <source>
        <strain evidence="2">Wonlab-2016</strain>
    </source>
</reference>
<accession>A0ABD0JWQ5</accession>
<sequence length="97" mass="10737">MRLCSNSAHASGLLNRHKSSAFGAVQQPENRDEVREKPGLRSPGRSPRNLIRRVQQTVKEGIALKNCWKVNECNDMTQCVCTASDKRLPANSEAVSC</sequence>
<keyword evidence="3" id="KW-1185">Reference proteome</keyword>
<dbReference type="EMBL" id="JACVVK020000309">
    <property type="protein sequence ID" value="KAK7479144.1"/>
    <property type="molecule type" value="Genomic_DNA"/>
</dbReference>
<name>A0ABD0JWQ5_9CAEN</name>
<feature type="compositionally biased region" description="Basic and acidic residues" evidence="1">
    <location>
        <begin position="29"/>
        <end position="39"/>
    </location>
</feature>